<organism evidence="1 2">
    <name type="scientific">Parachaetomium inaequale</name>
    <dbReference type="NCBI Taxonomy" id="2588326"/>
    <lineage>
        <taxon>Eukaryota</taxon>
        <taxon>Fungi</taxon>
        <taxon>Dikarya</taxon>
        <taxon>Ascomycota</taxon>
        <taxon>Pezizomycotina</taxon>
        <taxon>Sordariomycetes</taxon>
        <taxon>Sordariomycetidae</taxon>
        <taxon>Sordariales</taxon>
        <taxon>Chaetomiaceae</taxon>
        <taxon>Parachaetomium</taxon>
    </lineage>
</organism>
<dbReference type="Proteomes" id="UP001303115">
    <property type="component" value="Unassembled WGS sequence"/>
</dbReference>
<accession>A0AAN6SV78</accession>
<sequence>MPSATTPRQIAALPPLQARDQIRARLTSLTDAIAAHPGMRPPTRHPTLYHIWDFAMRTNYILSELDNMAAGRALQYPEQIPDYSASGKGTPDPAQAWEHFSDAGCRCTLIELMLCHPNRAMMAAMGLQDMDFGEELKGKAREVVEAVKGLERSVLGT</sequence>
<reference evidence="2" key="1">
    <citation type="journal article" date="2023" name="Mol. Phylogenet. Evol.">
        <title>Genome-scale phylogeny and comparative genomics of the fungal order Sordariales.</title>
        <authorList>
            <person name="Hensen N."/>
            <person name="Bonometti L."/>
            <person name="Westerberg I."/>
            <person name="Brannstrom I.O."/>
            <person name="Guillou S."/>
            <person name="Cros-Aarteil S."/>
            <person name="Calhoun S."/>
            <person name="Haridas S."/>
            <person name="Kuo A."/>
            <person name="Mondo S."/>
            <person name="Pangilinan J."/>
            <person name="Riley R."/>
            <person name="LaButti K."/>
            <person name="Andreopoulos B."/>
            <person name="Lipzen A."/>
            <person name="Chen C."/>
            <person name="Yan M."/>
            <person name="Daum C."/>
            <person name="Ng V."/>
            <person name="Clum A."/>
            <person name="Steindorff A."/>
            <person name="Ohm R.A."/>
            <person name="Martin F."/>
            <person name="Silar P."/>
            <person name="Natvig D.O."/>
            <person name="Lalanne C."/>
            <person name="Gautier V."/>
            <person name="Ament-Velasquez S.L."/>
            <person name="Kruys A."/>
            <person name="Hutchinson M.I."/>
            <person name="Powell A.J."/>
            <person name="Barry K."/>
            <person name="Miller A.N."/>
            <person name="Grigoriev I.V."/>
            <person name="Debuchy R."/>
            <person name="Gladieux P."/>
            <person name="Hiltunen Thoren M."/>
            <person name="Johannesson H."/>
        </authorList>
    </citation>
    <scope>NUCLEOTIDE SEQUENCE [LARGE SCALE GENOMIC DNA]</scope>
    <source>
        <strain evidence="2">CBS 284.82</strain>
    </source>
</reference>
<proteinExistence type="predicted"/>
<keyword evidence="2" id="KW-1185">Reference proteome</keyword>
<gene>
    <name evidence="1" type="ORF">C8A01DRAFT_13181</name>
</gene>
<evidence type="ECO:0000313" key="2">
    <source>
        <dbReference type="Proteomes" id="UP001303115"/>
    </source>
</evidence>
<comment type="caution">
    <text evidence="1">The sequence shown here is derived from an EMBL/GenBank/DDBJ whole genome shotgun (WGS) entry which is preliminary data.</text>
</comment>
<dbReference type="AlphaFoldDB" id="A0AAN6SV78"/>
<protein>
    <submittedName>
        <fullName evidence="1">Uncharacterized protein</fullName>
    </submittedName>
</protein>
<dbReference type="EMBL" id="MU854329">
    <property type="protein sequence ID" value="KAK4043283.1"/>
    <property type="molecule type" value="Genomic_DNA"/>
</dbReference>
<evidence type="ECO:0000313" key="1">
    <source>
        <dbReference type="EMBL" id="KAK4043283.1"/>
    </source>
</evidence>
<name>A0AAN6SV78_9PEZI</name>